<feature type="region of interest" description="Disordered" evidence="1">
    <location>
        <begin position="1"/>
        <end position="26"/>
    </location>
</feature>
<gene>
    <name evidence="2" type="ORF">SAMN05444851_2010</name>
</gene>
<evidence type="ECO:0000256" key="1">
    <source>
        <dbReference type="SAM" id="MobiDB-lite"/>
    </source>
</evidence>
<sequence length="99" mass="11473">MRRDPAELPFSGRSWDDPPPRRVRSYDHDDYRNLTFHAGRYFRNESTIRDPDYSVKADDLTAMRERSAEEAEDRQARSDANFARALELGAALKVLRGEA</sequence>
<dbReference type="RefSeq" id="WP_143064320.1">
    <property type="nucleotide sequence ID" value="NZ_FOJB01000001.1"/>
</dbReference>
<dbReference type="STRING" id="1173584.SAMN05444851_2010"/>
<accession>A0A1I0PX95</accession>
<dbReference type="Proteomes" id="UP000199650">
    <property type="component" value="Unassembled WGS sequence"/>
</dbReference>
<keyword evidence="3" id="KW-1185">Reference proteome</keyword>
<name>A0A1I0PX95_9RHOB</name>
<reference evidence="2 3" key="1">
    <citation type="submission" date="2016-10" db="EMBL/GenBank/DDBJ databases">
        <authorList>
            <person name="de Groot N.N."/>
        </authorList>
    </citation>
    <scope>NUCLEOTIDE SEQUENCE [LARGE SCALE GENOMIC DNA]</scope>
    <source>
        <strain evidence="2 3">DSM 29439</strain>
    </source>
</reference>
<feature type="compositionally biased region" description="Basic and acidic residues" evidence="1">
    <location>
        <begin position="14"/>
        <end position="26"/>
    </location>
</feature>
<proteinExistence type="predicted"/>
<dbReference type="EMBL" id="FOJB01000001">
    <property type="protein sequence ID" value="SEW19155.1"/>
    <property type="molecule type" value="Genomic_DNA"/>
</dbReference>
<organism evidence="2 3">
    <name type="scientific">Aliiroseovarius sediminilitoris</name>
    <dbReference type="NCBI Taxonomy" id="1173584"/>
    <lineage>
        <taxon>Bacteria</taxon>
        <taxon>Pseudomonadati</taxon>
        <taxon>Pseudomonadota</taxon>
        <taxon>Alphaproteobacteria</taxon>
        <taxon>Rhodobacterales</taxon>
        <taxon>Paracoccaceae</taxon>
        <taxon>Aliiroseovarius</taxon>
    </lineage>
</organism>
<evidence type="ECO:0000313" key="3">
    <source>
        <dbReference type="Proteomes" id="UP000199650"/>
    </source>
</evidence>
<evidence type="ECO:0000313" key="2">
    <source>
        <dbReference type="EMBL" id="SEW19155.1"/>
    </source>
</evidence>
<protein>
    <submittedName>
        <fullName evidence="2">Uncharacterized protein</fullName>
    </submittedName>
</protein>
<dbReference type="AlphaFoldDB" id="A0A1I0PX95"/>